<dbReference type="PANTHER" id="PTHR12526:SF510">
    <property type="entry name" value="D-INOSITOL 3-PHOSPHATE GLYCOSYLTRANSFERASE"/>
    <property type="match status" value="1"/>
</dbReference>
<keyword evidence="4" id="KW-1185">Reference proteome</keyword>
<dbReference type="Proteomes" id="UP000515971">
    <property type="component" value="Chromosome"/>
</dbReference>
<protein>
    <submittedName>
        <fullName evidence="3">Glycosyltransferase family 4 protein</fullName>
    </submittedName>
</protein>
<gene>
    <name evidence="3" type="ORF">H9L13_06485</name>
</gene>
<dbReference type="RefSeq" id="WP_187536972.1">
    <property type="nucleotide sequence ID" value="NZ_BAABJT010000001.1"/>
</dbReference>
<dbReference type="Pfam" id="PF13692">
    <property type="entry name" value="Glyco_trans_1_4"/>
    <property type="match status" value="1"/>
</dbReference>
<sequence>MRIIAFTKYDREAASTRQRFLQYGPALAAAGIALDHRPLLSSAYVRSLATHEGFSRVEIARRYAARLSDLLAPRRPGDIFWVHAELFPFLPSAVERLVFRPGAPVVYDWDDAVFVPYQEHRRALVRGVLGRKFEHVLGKAAAVTCGNAYLRDYCARFCERSMIVPTVVDTDVYRPAERGEGPLTLGWIGSPSTWVNVRPLLPTLARFCHEHGARFRAIGAGKVAAGDASEGLELADWAEATEVSEVQRFDIGIMPLIDGPFQRGKSGYKLIQYMACGLPTIASPIGVNRQIVTHGETGLIASSADQWTEALTGLAGDAALRRQMGQAGRARAVESYSLASQAPRLVDLFRSVAGSG</sequence>
<dbReference type="EMBL" id="CP060718">
    <property type="protein sequence ID" value="QNN66380.1"/>
    <property type="molecule type" value="Genomic_DNA"/>
</dbReference>
<dbReference type="CDD" id="cd03801">
    <property type="entry name" value="GT4_PimA-like"/>
    <property type="match status" value="1"/>
</dbReference>
<dbReference type="GO" id="GO:0016757">
    <property type="term" value="F:glycosyltransferase activity"/>
    <property type="evidence" value="ECO:0007669"/>
    <property type="project" value="UniProtKB-KW"/>
</dbReference>
<dbReference type="AlphaFoldDB" id="A0A7G9SEV5"/>
<dbReference type="Gene3D" id="3.40.50.2000">
    <property type="entry name" value="Glycogen Phosphorylase B"/>
    <property type="match status" value="2"/>
</dbReference>
<name>A0A7G9SEV5_9SPHN</name>
<accession>A0A7G9SEV5</accession>
<evidence type="ECO:0000313" key="4">
    <source>
        <dbReference type="Proteomes" id="UP000515971"/>
    </source>
</evidence>
<reference evidence="3 4" key="1">
    <citation type="submission" date="2020-08" db="EMBL/GenBank/DDBJ databases">
        <title>Genome sequence of Sphingomonas lutea KCTC 23642T.</title>
        <authorList>
            <person name="Hyun D.-W."/>
            <person name="Bae J.-W."/>
        </authorList>
    </citation>
    <scope>NUCLEOTIDE SEQUENCE [LARGE SCALE GENOMIC DNA]</scope>
    <source>
        <strain evidence="3 4">KCTC 23642</strain>
    </source>
</reference>
<proteinExistence type="predicted"/>
<dbReference type="PANTHER" id="PTHR12526">
    <property type="entry name" value="GLYCOSYLTRANSFERASE"/>
    <property type="match status" value="1"/>
</dbReference>
<dbReference type="KEGG" id="slut:H9L13_06485"/>
<dbReference type="SUPFAM" id="SSF53756">
    <property type="entry name" value="UDP-Glycosyltransferase/glycogen phosphorylase"/>
    <property type="match status" value="1"/>
</dbReference>
<keyword evidence="1" id="KW-0328">Glycosyltransferase</keyword>
<keyword evidence="2 3" id="KW-0808">Transferase</keyword>
<evidence type="ECO:0000313" key="3">
    <source>
        <dbReference type="EMBL" id="QNN66380.1"/>
    </source>
</evidence>
<evidence type="ECO:0000256" key="1">
    <source>
        <dbReference type="ARBA" id="ARBA00022676"/>
    </source>
</evidence>
<organism evidence="3 4">
    <name type="scientific">Sphingomonas lutea</name>
    <dbReference type="NCBI Taxonomy" id="1045317"/>
    <lineage>
        <taxon>Bacteria</taxon>
        <taxon>Pseudomonadati</taxon>
        <taxon>Pseudomonadota</taxon>
        <taxon>Alphaproteobacteria</taxon>
        <taxon>Sphingomonadales</taxon>
        <taxon>Sphingomonadaceae</taxon>
        <taxon>Sphingomonas</taxon>
    </lineage>
</organism>
<evidence type="ECO:0000256" key="2">
    <source>
        <dbReference type="ARBA" id="ARBA00022679"/>
    </source>
</evidence>